<evidence type="ECO:0000313" key="4">
    <source>
        <dbReference type="EMBL" id="GAA4743279.1"/>
    </source>
</evidence>
<comment type="similarity">
    <text evidence="1">Belongs to the short-chain dehydrogenases/reductases (SDR) family.</text>
</comment>
<dbReference type="Gene3D" id="3.40.50.720">
    <property type="entry name" value="NAD(P)-binding Rossmann-like Domain"/>
    <property type="match status" value="1"/>
</dbReference>
<accession>A0ABP8Z0E8</accession>
<organism evidence="4 5">
    <name type="scientific">Nocardioides endophyticus</name>
    <dbReference type="NCBI Taxonomy" id="1353775"/>
    <lineage>
        <taxon>Bacteria</taxon>
        <taxon>Bacillati</taxon>
        <taxon>Actinomycetota</taxon>
        <taxon>Actinomycetes</taxon>
        <taxon>Propionibacteriales</taxon>
        <taxon>Nocardioidaceae</taxon>
        <taxon>Nocardioides</taxon>
    </lineage>
</organism>
<dbReference type="EMBL" id="BAABKN010000019">
    <property type="protein sequence ID" value="GAA4743279.1"/>
    <property type="molecule type" value="Genomic_DNA"/>
</dbReference>
<dbReference type="Proteomes" id="UP001499882">
    <property type="component" value="Unassembled WGS sequence"/>
</dbReference>
<keyword evidence="5" id="KW-1185">Reference proteome</keyword>
<dbReference type="Pfam" id="PF13561">
    <property type="entry name" value="adh_short_C2"/>
    <property type="match status" value="1"/>
</dbReference>
<dbReference type="SUPFAM" id="SSF51735">
    <property type="entry name" value="NAD(P)-binding Rossmann-fold domains"/>
    <property type="match status" value="1"/>
</dbReference>
<dbReference type="PANTHER" id="PTHR42760">
    <property type="entry name" value="SHORT-CHAIN DEHYDROGENASES/REDUCTASES FAMILY MEMBER"/>
    <property type="match status" value="1"/>
</dbReference>
<dbReference type="PRINTS" id="PR00081">
    <property type="entry name" value="GDHRDH"/>
</dbReference>
<sequence>MAGRSQDWLGKTVVVTGGSSGIGAQVVRQFAERGATVFNLDRDLRHPSDDLNNSGSSIVQIATDVSDPESVLKALEHVRSAAGIPDVLVNAAGIYPSHTLVTMEDENWSDVLNVNLRGPFLTMRWLARAVSGDHAVDRSNLNRRVINISSGAARTGRAGAGHYCASKAGLEMLTKVAALEFADLGIAVNGVAPGLIATPGTADLSPDFCEILVQGQPVHRFGESDEVARATLFLADPATTFITGTVIDVDGGFMAGRPLPVA</sequence>
<protein>
    <submittedName>
        <fullName evidence="4">3-oxoacyl-[acyl-carrier-protein] reductase</fullName>
    </submittedName>
</protein>
<dbReference type="SMART" id="SM00822">
    <property type="entry name" value="PKS_KR"/>
    <property type="match status" value="1"/>
</dbReference>
<dbReference type="PRINTS" id="PR00080">
    <property type="entry name" value="SDRFAMILY"/>
</dbReference>
<dbReference type="PROSITE" id="PS00061">
    <property type="entry name" value="ADH_SHORT"/>
    <property type="match status" value="1"/>
</dbReference>
<name>A0ABP8Z0E8_9ACTN</name>
<gene>
    <name evidence="4" type="primary">fabG_7</name>
    <name evidence="4" type="ORF">GCM10023350_29970</name>
</gene>
<evidence type="ECO:0000256" key="1">
    <source>
        <dbReference type="ARBA" id="ARBA00006484"/>
    </source>
</evidence>
<dbReference type="InterPro" id="IPR020904">
    <property type="entry name" value="Sc_DH/Rdtase_CS"/>
</dbReference>
<dbReference type="PANTHER" id="PTHR42760:SF133">
    <property type="entry name" value="3-OXOACYL-[ACYL-CARRIER-PROTEIN] REDUCTASE"/>
    <property type="match status" value="1"/>
</dbReference>
<dbReference type="InterPro" id="IPR036291">
    <property type="entry name" value="NAD(P)-bd_dom_sf"/>
</dbReference>
<dbReference type="InterPro" id="IPR002347">
    <property type="entry name" value="SDR_fam"/>
</dbReference>
<reference evidence="5" key="1">
    <citation type="journal article" date="2019" name="Int. J. Syst. Evol. Microbiol.">
        <title>The Global Catalogue of Microorganisms (GCM) 10K type strain sequencing project: providing services to taxonomists for standard genome sequencing and annotation.</title>
        <authorList>
            <consortium name="The Broad Institute Genomics Platform"/>
            <consortium name="The Broad Institute Genome Sequencing Center for Infectious Disease"/>
            <person name="Wu L."/>
            <person name="Ma J."/>
        </authorList>
    </citation>
    <scope>NUCLEOTIDE SEQUENCE [LARGE SCALE GENOMIC DNA]</scope>
    <source>
        <strain evidence="5">JCM 18532</strain>
    </source>
</reference>
<keyword evidence="2" id="KW-0560">Oxidoreductase</keyword>
<dbReference type="InterPro" id="IPR057326">
    <property type="entry name" value="KR_dom"/>
</dbReference>
<evidence type="ECO:0000259" key="3">
    <source>
        <dbReference type="SMART" id="SM00822"/>
    </source>
</evidence>
<evidence type="ECO:0000256" key="2">
    <source>
        <dbReference type="ARBA" id="ARBA00023002"/>
    </source>
</evidence>
<feature type="domain" description="Ketoreductase" evidence="3">
    <location>
        <begin position="11"/>
        <end position="194"/>
    </location>
</feature>
<evidence type="ECO:0000313" key="5">
    <source>
        <dbReference type="Proteomes" id="UP001499882"/>
    </source>
</evidence>
<proteinExistence type="inferred from homology"/>
<comment type="caution">
    <text evidence="4">The sequence shown here is derived from an EMBL/GenBank/DDBJ whole genome shotgun (WGS) entry which is preliminary data.</text>
</comment>